<accession>A0A6G4UC19</accession>
<evidence type="ECO:0000313" key="2">
    <source>
        <dbReference type="EMBL" id="NGN69260.1"/>
    </source>
</evidence>
<dbReference type="RefSeq" id="WP_165244017.1">
    <property type="nucleotide sequence ID" value="NZ_JAAKZV010000275.1"/>
</dbReference>
<comment type="caution">
    <text evidence="2">The sequence shown here is derived from an EMBL/GenBank/DDBJ whole genome shotgun (WGS) entry which is preliminary data.</text>
</comment>
<evidence type="ECO:0000256" key="1">
    <source>
        <dbReference type="SAM" id="MobiDB-lite"/>
    </source>
</evidence>
<sequence>MRQEPDIGTGSRQALAQAAAAPQLPEPGIAEVRIIAADPETARQIAEVLRLRFAADEQRSYPAGIAGDGTRLHLTVDTVHIPEAHGAPRLRLVTNPPHSDEL</sequence>
<organism evidence="2 3">
    <name type="scientific">Streptomyces coryli</name>
    <dbReference type="NCBI Taxonomy" id="1128680"/>
    <lineage>
        <taxon>Bacteria</taxon>
        <taxon>Bacillati</taxon>
        <taxon>Actinomycetota</taxon>
        <taxon>Actinomycetes</taxon>
        <taxon>Kitasatosporales</taxon>
        <taxon>Streptomycetaceae</taxon>
        <taxon>Streptomyces</taxon>
    </lineage>
</organism>
<dbReference type="EMBL" id="JAAKZV010000275">
    <property type="protein sequence ID" value="NGN69260.1"/>
    <property type="molecule type" value="Genomic_DNA"/>
</dbReference>
<feature type="compositionally biased region" description="Low complexity" evidence="1">
    <location>
        <begin position="13"/>
        <end position="23"/>
    </location>
</feature>
<keyword evidence="3" id="KW-1185">Reference proteome</keyword>
<reference evidence="2 3" key="1">
    <citation type="submission" date="2020-02" db="EMBL/GenBank/DDBJ databases">
        <title>Whole-genome analyses of novel actinobacteria.</title>
        <authorList>
            <person name="Sahin N."/>
        </authorList>
    </citation>
    <scope>NUCLEOTIDE SEQUENCE [LARGE SCALE GENOMIC DNA]</scope>
    <source>
        <strain evidence="2 3">A7024</strain>
    </source>
</reference>
<dbReference type="AlphaFoldDB" id="A0A6G4UC19"/>
<feature type="region of interest" description="Disordered" evidence="1">
    <location>
        <begin position="1"/>
        <end position="23"/>
    </location>
</feature>
<evidence type="ECO:0000313" key="3">
    <source>
        <dbReference type="Proteomes" id="UP000481583"/>
    </source>
</evidence>
<dbReference type="Proteomes" id="UP000481583">
    <property type="component" value="Unassembled WGS sequence"/>
</dbReference>
<name>A0A6G4UC19_9ACTN</name>
<proteinExistence type="predicted"/>
<protein>
    <submittedName>
        <fullName evidence="2">Uncharacterized protein</fullName>
    </submittedName>
</protein>
<gene>
    <name evidence="2" type="ORF">G5C51_35910</name>
</gene>